<feature type="compositionally biased region" description="Basic and acidic residues" evidence="3">
    <location>
        <begin position="560"/>
        <end position="575"/>
    </location>
</feature>
<dbReference type="InterPro" id="IPR013507">
    <property type="entry name" value="DNA_mismatch_S5_2-like"/>
</dbReference>
<proteinExistence type="inferred from homology"/>
<comment type="similarity">
    <text evidence="1">Belongs to the DNA mismatch repair MutL/HexB family.</text>
</comment>
<dbReference type="Gene3D" id="3.30.565.10">
    <property type="entry name" value="Histidine kinase-like ATPase, C-terminal domain"/>
    <property type="match status" value="1"/>
</dbReference>
<evidence type="ECO:0000256" key="2">
    <source>
        <dbReference type="ARBA" id="ARBA00022763"/>
    </source>
</evidence>
<dbReference type="AlphaFoldDB" id="A0A146KNM8"/>
<dbReference type="GO" id="GO:0005524">
    <property type="term" value="F:ATP binding"/>
    <property type="evidence" value="ECO:0007669"/>
    <property type="project" value="InterPro"/>
</dbReference>
<dbReference type="Pfam" id="PF01119">
    <property type="entry name" value="DNA_mis_repair"/>
    <property type="match status" value="1"/>
</dbReference>
<dbReference type="EMBL" id="GDHC01021737">
    <property type="protein sequence ID" value="JAP96891.1"/>
    <property type="molecule type" value="Transcribed_RNA"/>
</dbReference>
<reference evidence="5" key="1">
    <citation type="journal article" date="2016" name="Gigascience">
        <title>De novo construction of an expanded transcriptome assembly for the western tarnished plant bug, Lygus hesperus.</title>
        <authorList>
            <person name="Tassone E.E."/>
            <person name="Geib S.M."/>
            <person name="Hall B."/>
            <person name="Fabrick J.A."/>
            <person name="Brent C.S."/>
            <person name="Hull J.J."/>
        </authorList>
    </citation>
    <scope>NUCLEOTIDE SEQUENCE</scope>
</reference>
<dbReference type="SUPFAM" id="SSF54211">
    <property type="entry name" value="Ribosomal protein S5 domain 2-like"/>
    <property type="match status" value="1"/>
</dbReference>
<feature type="compositionally biased region" description="Polar residues" evidence="3">
    <location>
        <begin position="469"/>
        <end position="479"/>
    </location>
</feature>
<dbReference type="InterPro" id="IPR020568">
    <property type="entry name" value="Ribosomal_Su5_D2-typ_SF"/>
</dbReference>
<feature type="region of interest" description="Disordered" evidence="3">
    <location>
        <begin position="366"/>
        <end position="398"/>
    </location>
</feature>
<dbReference type="Pfam" id="PF13589">
    <property type="entry name" value="HATPase_c_3"/>
    <property type="match status" value="1"/>
</dbReference>
<evidence type="ECO:0000256" key="1">
    <source>
        <dbReference type="ARBA" id="ARBA00006082"/>
    </source>
</evidence>
<evidence type="ECO:0000313" key="5">
    <source>
        <dbReference type="EMBL" id="JAP96891.1"/>
    </source>
</evidence>
<protein>
    <submittedName>
        <fullName evidence="5">PMS1 1</fullName>
    </submittedName>
</protein>
<dbReference type="FunFam" id="3.30.565.10:FF:000017">
    <property type="entry name" value="PMS1 homolog 1, mismatch repair system component"/>
    <property type="match status" value="1"/>
</dbReference>
<dbReference type="PROSITE" id="PS00058">
    <property type="entry name" value="DNA_MISMATCH_REPAIR_1"/>
    <property type="match status" value="1"/>
</dbReference>
<evidence type="ECO:0000256" key="3">
    <source>
        <dbReference type="SAM" id="MobiDB-lite"/>
    </source>
</evidence>
<evidence type="ECO:0000259" key="4">
    <source>
        <dbReference type="SMART" id="SM01340"/>
    </source>
</evidence>
<sequence length="605" mass="67759">MNESSQGCSLQRLPSSTVKLISSAQVITSVSSVVKELMENSLDAGASSLEIYLDEYGLDRIEVRDNGRGIPAEDVQYMCQRSYTSKISDFSDLEKLSSYGFRGEALFSICAVADVSVSTISKGDPFGRTYKMNHNGEVIETKAANLDRGTSILVTNLFKNLPVRKQFVTSGKRKADEMKKVETVVKTLALINCEVKIRLNHNKFTIWQKASVCSIMRSFIQVLPPSIVKQLKEISYKDEPEHMEFTLLIPKKDCNIVTTCLGHSSEAVFLFVNLRPVREREIEKVIHDKVFEYFGTKIPSRKCPAMLASIILPPDMIDINLEPNKTKVMVKDVEKITKLLSDQLSIYYYGKDEDEIMKEACLMEPQKRKITSSKPSSPSSKKSRRDSVGEDDSDKSTTILSVDVAETNASPFSDPLNSQNSGERMETILHAENQSVESKAELKTASEIDANENKSTSISAFLEGIESRPVQSPESSEASLVQYEETERPSKPIVSDDPFELLKRNKSQEKFEFESEFFSDDPWNIMDKSKSPSKLNTEAKGDGSNIKNDETNRKNSMSPKKSEKEEPSKQSKDSEVFSLSCWSRGNVCVDGKKIGGTHSCCWRPD</sequence>
<dbReference type="NCBIfam" id="TIGR00585">
    <property type="entry name" value="mutl"/>
    <property type="match status" value="1"/>
</dbReference>
<dbReference type="PANTHER" id="PTHR10073:SF54">
    <property type="entry name" value="PMS1 PROTEIN HOMOLOG 1"/>
    <property type="match status" value="1"/>
</dbReference>
<dbReference type="InterPro" id="IPR014762">
    <property type="entry name" value="DNA_mismatch_repair_CS"/>
</dbReference>
<dbReference type="Gene3D" id="3.30.230.10">
    <property type="match status" value="1"/>
</dbReference>
<feature type="region of interest" description="Disordered" evidence="3">
    <location>
        <begin position="521"/>
        <end position="577"/>
    </location>
</feature>
<keyword evidence="2" id="KW-0227">DNA damage</keyword>
<dbReference type="SMART" id="SM01340">
    <property type="entry name" value="DNA_mis_repair"/>
    <property type="match status" value="1"/>
</dbReference>
<gene>
    <name evidence="5" type="primary">PMS1_6</name>
    <name evidence="5" type="ORF">g.88428</name>
</gene>
<feature type="compositionally biased region" description="Basic and acidic residues" evidence="3">
    <location>
        <begin position="537"/>
        <end position="553"/>
    </location>
</feature>
<name>A0A146KNM8_LYGHE</name>
<accession>A0A146KNM8</accession>
<dbReference type="GO" id="GO:0016887">
    <property type="term" value="F:ATP hydrolysis activity"/>
    <property type="evidence" value="ECO:0007669"/>
    <property type="project" value="InterPro"/>
</dbReference>
<dbReference type="GO" id="GO:0032389">
    <property type="term" value="C:MutLalpha complex"/>
    <property type="evidence" value="ECO:0007669"/>
    <property type="project" value="TreeGrafter"/>
</dbReference>
<dbReference type="InterPro" id="IPR036890">
    <property type="entry name" value="HATPase_C_sf"/>
</dbReference>
<feature type="domain" description="DNA mismatch repair protein S5" evidence="4">
    <location>
        <begin position="219"/>
        <end position="345"/>
    </location>
</feature>
<dbReference type="PANTHER" id="PTHR10073">
    <property type="entry name" value="DNA MISMATCH REPAIR PROTEIN MLH, PMS, MUTL"/>
    <property type="match status" value="1"/>
</dbReference>
<dbReference type="CDD" id="cd16926">
    <property type="entry name" value="HATPase_MutL-MLH-PMS-like"/>
    <property type="match status" value="1"/>
</dbReference>
<organism evidence="5">
    <name type="scientific">Lygus hesperus</name>
    <name type="common">Western plant bug</name>
    <dbReference type="NCBI Taxonomy" id="30085"/>
    <lineage>
        <taxon>Eukaryota</taxon>
        <taxon>Metazoa</taxon>
        <taxon>Ecdysozoa</taxon>
        <taxon>Arthropoda</taxon>
        <taxon>Hexapoda</taxon>
        <taxon>Insecta</taxon>
        <taxon>Pterygota</taxon>
        <taxon>Neoptera</taxon>
        <taxon>Paraneoptera</taxon>
        <taxon>Hemiptera</taxon>
        <taxon>Heteroptera</taxon>
        <taxon>Panheteroptera</taxon>
        <taxon>Cimicomorpha</taxon>
        <taxon>Miridae</taxon>
        <taxon>Mirini</taxon>
        <taxon>Lygus</taxon>
    </lineage>
</organism>
<dbReference type="SUPFAM" id="SSF55874">
    <property type="entry name" value="ATPase domain of HSP90 chaperone/DNA topoisomerase II/histidine kinase"/>
    <property type="match status" value="1"/>
</dbReference>
<dbReference type="InterPro" id="IPR014721">
    <property type="entry name" value="Ribsml_uS5_D2-typ_fold_subgr"/>
</dbReference>
<dbReference type="InterPro" id="IPR038973">
    <property type="entry name" value="MutL/Mlh/Pms-like"/>
</dbReference>
<feature type="region of interest" description="Disordered" evidence="3">
    <location>
        <begin position="466"/>
        <end position="499"/>
    </location>
</feature>
<dbReference type="InterPro" id="IPR002099">
    <property type="entry name" value="MutL/Mlh/PMS"/>
</dbReference>
<dbReference type="GO" id="GO:0006298">
    <property type="term" value="P:mismatch repair"/>
    <property type="evidence" value="ECO:0007669"/>
    <property type="project" value="InterPro"/>
</dbReference>
<dbReference type="GO" id="GO:0030983">
    <property type="term" value="F:mismatched DNA binding"/>
    <property type="evidence" value="ECO:0007669"/>
    <property type="project" value="InterPro"/>
</dbReference>
<dbReference type="GO" id="GO:0140664">
    <property type="term" value="F:ATP-dependent DNA damage sensor activity"/>
    <property type="evidence" value="ECO:0007669"/>
    <property type="project" value="InterPro"/>
</dbReference>